<evidence type="ECO:0000256" key="1">
    <source>
        <dbReference type="ARBA" id="ARBA00000085"/>
    </source>
</evidence>
<feature type="coiled-coil region" evidence="10">
    <location>
        <begin position="127"/>
        <end position="161"/>
    </location>
</feature>
<evidence type="ECO:0000256" key="7">
    <source>
        <dbReference type="ARBA" id="ARBA00022840"/>
    </source>
</evidence>
<keyword evidence="4" id="KW-0808">Transferase</keyword>
<dbReference type="SUPFAM" id="SSF52172">
    <property type="entry name" value="CheY-like"/>
    <property type="match status" value="1"/>
</dbReference>
<organism evidence="12 13">
    <name type="scientific">Quisquiliibacterium transsilvanicum</name>
    <dbReference type="NCBI Taxonomy" id="1549638"/>
    <lineage>
        <taxon>Bacteria</taxon>
        <taxon>Pseudomonadati</taxon>
        <taxon>Pseudomonadota</taxon>
        <taxon>Betaproteobacteria</taxon>
        <taxon>Burkholderiales</taxon>
        <taxon>Burkholderiaceae</taxon>
        <taxon>Quisquiliibacterium</taxon>
    </lineage>
</organism>
<evidence type="ECO:0000256" key="2">
    <source>
        <dbReference type="ARBA" id="ARBA00012438"/>
    </source>
</evidence>
<keyword evidence="13" id="KW-1185">Reference proteome</keyword>
<dbReference type="InterPro" id="IPR050482">
    <property type="entry name" value="Sensor_HK_TwoCompSys"/>
</dbReference>
<keyword evidence="5" id="KW-0547">Nucleotide-binding</keyword>
<evidence type="ECO:0000256" key="3">
    <source>
        <dbReference type="ARBA" id="ARBA00022553"/>
    </source>
</evidence>
<evidence type="ECO:0000256" key="6">
    <source>
        <dbReference type="ARBA" id="ARBA00022777"/>
    </source>
</evidence>
<dbReference type="SMART" id="SM00387">
    <property type="entry name" value="HATPase_c"/>
    <property type="match status" value="1"/>
</dbReference>
<dbReference type="Pfam" id="PF07730">
    <property type="entry name" value="HisKA_3"/>
    <property type="match status" value="1"/>
</dbReference>
<dbReference type="RefSeq" id="WP_183970715.1">
    <property type="nucleotide sequence ID" value="NZ_BAABEW010000005.1"/>
</dbReference>
<dbReference type="InterPro" id="IPR001789">
    <property type="entry name" value="Sig_transdc_resp-reg_receiver"/>
</dbReference>
<dbReference type="AlphaFoldDB" id="A0A7W8HKP8"/>
<sequence>MSSPDQAAQLRLIAVEDSADDVELLRLALLRHGMRFTLRSALDEQGFLVALSDPVDAVLCDYSLPAFSPYRALELIRSVQPEVPLIVLTRAVGEEAAVALLRAGACDFFLKNRIDLVPAGLERVLRERRLERERRRVQVQLEQAYSRLSRVSARLVDAQERERAWIARELHDELGQTLAGVVLQLGAAQRSADPGQARENLQAALTLSRSAMEQVRSMSFSLKPPQLELLGLSATVRGAAERLLDPAGVHGRFEVRGAEPRDGSPRWIAVVRVAQEAVLNAIRHAAPAKVLVRLHFHPEGALTLIVADDGCGFDVAGTLAGGPSDENFGLYGMIERAELAGGRLRLVSRQGRGSCAILRFPATDEHGGHR</sequence>
<gene>
    <name evidence="12" type="ORF">HNQ70_003889</name>
</gene>
<dbReference type="Gene3D" id="3.30.565.10">
    <property type="entry name" value="Histidine kinase-like ATPase, C-terminal domain"/>
    <property type="match status" value="1"/>
</dbReference>
<evidence type="ECO:0000259" key="11">
    <source>
        <dbReference type="PROSITE" id="PS50110"/>
    </source>
</evidence>
<comment type="catalytic activity">
    <reaction evidence="1">
        <text>ATP + protein L-histidine = ADP + protein N-phospho-L-histidine.</text>
        <dbReference type="EC" id="2.7.13.3"/>
    </reaction>
</comment>
<dbReference type="CDD" id="cd00156">
    <property type="entry name" value="REC"/>
    <property type="match status" value="1"/>
</dbReference>
<keyword evidence="8" id="KW-0902">Two-component regulatory system</keyword>
<dbReference type="InterPro" id="IPR011006">
    <property type="entry name" value="CheY-like_superfamily"/>
</dbReference>
<proteinExistence type="predicted"/>
<dbReference type="PANTHER" id="PTHR24421:SF10">
    <property type="entry name" value="NITRATE_NITRITE SENSOR PROTEIN NARQ"/>
    <property type="match status" value="1"/>
</dbReference>
<comment type="caution">
    <text evidence="12">The sequence shown here is derived from an EMBL/GenBank/DDBJ whole genome shotgun (WGS) entry which is preliminary data.</text>
</comment>
<dbReference type="GO" id="GO:0005524">
    <property type="term" value="F:ATP binding"/>
    <property type="evidence" value="ECO:0007669"/>
    <property type="project" value="UniProtKB-KW"/>
</dbReference>
<feature type="domain" description="Response regulatory" evidence="11">
    <location>
        <begin position="11"/>
        <end position="126"/>
    </location>
</feature>
<reference evidence="12 13" key="1">
    <citation type="submission" date="2020-08" db="EMBL/GenBank/DDBJ databases">
        <title>Genomic Encyclopedia of Type Strains, Phase IV (KMG-IV): sequencing the most valuable type-strain genomes for metagenomic binning, comparative biology and taxonomic classification.</title>
        <authorList>
            <person name="Goeker M."/>
        </authorList>
    </citation>
    <scope>NUCLEOTIDE SEQUENCE [LARGE SCALE GENOMIC DNA]</scope>
    <source>
        <strain evidence="12 13">DSM 29781</strain>
    </source>
</reference>
<dbReference type="SUPFAM" id="SSF55874">
    <property type="entry name" value="ATPase domain of HSP90 chaperone/DNA topoisomerase II/histidine kinase"/>
    <property type="match status" value="1"/>
</dbReference>
<dbReference type="GO" id="GO:0046983">
    <property type="term" value="F:protein dimerization activity"/>
    <property type="evidence" value="ECO:0007669"/>
    <property type="project" value="InterPro"/>
</dbReference>
<keyword evidence="3 9" id="KW-0597">Phosphoprotein</keyword>
<keyword evidence="7" id="KW-0067">ATP-binding</keyword>
<dbReference type="Pfam" id="PF02518">
    <property type="entry name" value="HATPase_c"/>
    <property type="match status" value="1"/>
</dbReference>
<dbReference type="Pfam" id="PF00072">
    <property type="entry name" value="Response_reg"/>
    <property type="match status" value="1"/>
</dbReference>
<evidence type="ECO:0000313" key="13">
    <source>
        <dbReference type="Proteomes" id="UP000532440"/>
    </source>
</evidence>
<evidence type="ECO:0000256" key="10">
    <source>
        <dbReference type="SAM" id="Coils"/>
    </source>
</evidence>
<dbReference type="CDD" id="cd16917">
    <property type="entry name" value="HATPase_UhpB-NarQ-NarX-like"/>
    <property type="match status" value="1"/>
</dbReference>
<evidence type="ECO:0000256" key="5">
    <source>
        <dbReference type="ARBA" id="ARBA00022741"/>
    </source>
</evidence>
<evidence type="ECO:0000256" key="9">
    <source>
        <dbReference type="PROSITE-ProRule" id="PRU00169"/>
    </source>
</evidence>
<dbReference type="EMBL" id="JACHGB010000009">
    <property type="protein sequence ID" value="MBB5273857.1"/>
    <property type="molecule type" value="Genomic_DNA"/>
</dbReference>
<feature type="modified residue" description="4-aspartylphosphate" evidence="9">
    <location>
        <position position="61"/>
    </location>
</feature>
<dbReference type="InterPro" id="IPR036890">
    <property type="entry name" value="HATPase_C_sf"/>
</dbReference>
<dbReference type="InterPro" id="IPR011712">
    <property type="entry name" value="Sig_transdc_His_kin_sub3_dim/P"/>
</dbReference>
<evidence type="ECO:0000256" key="8">
    <source>
        <dbReference type="ARBA" id="ARBA00023012"/>
    </source>
</evidence>
<name>A0A7W8HKP8_9BURK</name>
<evidence type="ECO:0000313" key="12">
    <source>
        <dbReference type="EMBL" id="MBB5273857.1"/>
    </source>
</evidence>
<accession>A0A7W8HKP8</accession>
<protein>
    <recommendedName>
        <fullName evidence="2">histidine kinase</fullName>
        <ecNumber evidence="2">2.7.13.3</ecNumber>
    </recommendedName>
</protein>
<dbReference type="GO" id="GO:0016020">
    <property type="term" value="C:membrane"/>
    <property type="evidence" value="ECO:0007669"/>
    <property type="project" value="InterPro"/>
</dbReference>
<dbReference type="Gene3D" id="1.20.5.1930">
    <property type="match status" value="1"/>
</dbReference>
<dbReference type="GO" id="GO:0000155">
    <property type="term" value="F:phosphorelay sensor kinase activity"/>
    <property type="evidence" value="ECO:0007669"/>
    <property type="project" value="InterPro"/>
</dbReference>
<evidence type="ECO:0000256" key="4">
    <source>
        <dbReference type="ARBA" id="ARBA00022679"/>
    </source>
</evidence>
<keyword evidence="6 12" id="KW-0418">Kinase</keyword>
<dbReference type="EC" id="2.7.13.3" evidence="2"/>
<dbReference type="Gene3D" id="3.40.50.2300">
    <property type="match status" value="1"/>
</dbReference>
<dbReference type="PROSITE" id="PS50110">
    <property type="entry name" value="RESPONSE_REGULATORY"/>
    <property type="match status" value="1"/>
</dbReference>
<keyword evidence="10" id="KW-0175">Coiled coil</keyword>
<dbReference type="Proteomes" id="UP000532440">
    <property type="component" value="Unassembled WGS sequence"/>
</dbReference>
<dbReference type="InterPro" id="IPR003594">
    <property type="entry name" value="HATPase_dom"/>
</dbReference>
<dbReference type="SMART" id="SM00448">
    <property type="entry name" value="REC"/>
    <property type="match status" value="1"/>
</dbReference>
<dbReference type="PANTHER" id="PTHR24421">
    <property type="entry name" value="NITRATE/NITRITE SENSOR PROTEIN NARX-RELATED"/>
    <property type="match status" value="1"/>
</dbReference>